<dbReference type="RefSeq" id="WP_101625594.1">
    <property type="nucleotide sequence ID" value="NZ_CP071591.1"/>
</dbReference>
<dbReference type="SUPFAM" id="SSF110849">
    <property type="entry name" value="ParB/Sulfiredoxin"/>
    <property type="match status" value="1"/>
</dbReference>
<name>A0A2N5ISN5_9BIFI</name>
<reference evidence="1 3" key="1">
    <citation type="submission" date="2017-07" db="EMBL/GenBank/DDBJ databases">
        <title>Bifidobacterium novel species.</title>
        <authorList>
            <person name="Lugli G.A."/>
            <person name="Milani C."/>
            <person name="Duranti S."/>
            <person name="Mangifesta M."/>
        </authorList>
    </citation>
    <scope>NUCLEOTIDE SEQUENCE [LARGE SCALE GENOMIC DNA]</scope>
    <source>
        <strain evidence="1 3">45</strain>
    </source>
</reference>
<proteinExistence type="predicted"/>
<keyword evidence="4" id="KW-1185">Reference proteome</keyword>
<dbReference type="EMBL" id="NMWV01000011">
    <property type="protein sequence ID" value="PLS24975.1"/>
    <property type="molecule type" value="Genomic_DNA"/>
</dbReference>
<gene>
    <name evidence="2" type="ORF">BLI708_04970</name>
    <name evidence="1" type="ORF">Tam1G_0831</name>
</gene>
<evidence type="ECO:0000313" key="3">
    <source>
        <dbReference type="Proteomes" id="UP000234855"/>
    </source>
</evidence>
<dbReference type="Proteomes" id="UP000234855">
    <property type="component" value="Unassembled WGS sequence"/>
</dbReference>
<evidence type="ECO:0000313" key="2">
    <source>
        <dbReference type="EMBL" id="QSY58614.1"/>
    </source>
</evidence>
<dbReference type="EMBL" id="CP071591">
    <property type="protein sequence ID" value="QSY58614.1"/>
    <property type="molecule type" value="Genomic_DNA"/>
</dbReference>
<protein>
    <submittedName>
        <fullName evidence="1">Chromosome partitioning protein ParB</fullName>
    </submittedName>
    <submittedName>
        <fullName evidence="2">DUF4417 domain-containing protein</fullName>
    </submittedName>
</protein>
<sequence>MLISDIIPYERNARHNDKAIPKVAESIQKFGLRGSIVLESRDNPVIVCGHTRVAAMKSLGWTEIPDDHIEYCDGLTQDEIDAFRLIDNKTGEIATWNVALLKSEAKRLNGKLDFARYGFDFKSKVKPYGAERTRTDDYYNLRLCDIDDCSPDGMPLLAPTDIRPARLIGFNYAKSWKDDKTGVGIHFFLDDYQFERLWNRPEDYTGLLKGFDMACTPDWSLYLDMPRPMQQWNIYRSRAIGDWWQRHGLTVVPTLSWSDENSYEYCFNGLPTGSTVAVSTIGVKGDPERERLWHHGMDEAIDRVKPKRVLLYGGTLGHDMHGIETIAYANTVTDRMAGDKPP</sequence>
<reference evidence="2 4" key="2">
    <citation type="submission" date="2021-03" db="EMBL/GenBank/DDBJ databases">
        <title>Genome sequencing of Bifidobacterium imperatoris JCM 32708.</title>
        <authorList>
            <person name="Kim J."/>
        </authorList>
    </citation>
    <scope>NUCLEOTIDE SEQUENCE [LARGE SCALE GENOMIC DNA]</scope>
    <source>
        <strain evidence="2 4">JCM 32708</strain>
    </source>
</reference>
<organism evidence="1 3">
    <name type="scientific">Bifidobacterium imperatoris</name>
    <dbReference type="NCBI Taxonomy" id="2020965"/>
    <lineage>
        <taxon>Bacteria</taxon>
        <taxon>Bacillati</taxon>
        <taxon>Actinomycetota</taxon>
        <taxon>Actinomycetes</taxon>
        <taxon>Bifidobacteriales</taxon>
        <taxon>Bifidobacteriaceae</taxon>
        <taxon>Bifidobacterium</taxon>
    </lineage>
</organism>
<accession>A0A2N5ISN5</accession>
<dbReference type="Gene3D" id="3.90.1530.10">
    <property type="entry name" value="Conserved hypothetical protein from pyrococcus furiosus pfu- 392566-001, ParB domain"/>
    <property type="match status" value="1"/>
</dbReference>
<dbReference type="AlphaFoldDB" id="A0A2N5ISN5"/>
<dbReference type="Pfam" id="PF14386">
    <property type="entry name" value="DUF4417"/>
    <property type="match status" value="1"/>
</dbReference>
<dbReference type="Proteomes" id="UP000663067">
    <property type="component" value="Chromosome"/>
</dbReference>
<dbReference type="InterPro" id="IPR036086">
    <property type="entry name" value="ParB/Sulfiredoxin_sf"/>
</dbReference>
<evidence type="ECO:0000313" key="4">
    <source>
        <dbReference type="Proteomes" id="UP000663067"/>
    </source>
</evidence>
<dbReference type="InterPro" id="IPR025530">
    <property type="entry name" value="DUF4417"/>
</dbReference>
<evidence type="ECO:0000313" key="1">
    <source>
        <dbReference type="EMBL" id="PLS24975.1"/>
    </source>
</evidence>